<evidence type="ECO:0000313" key="7">
    <source>
        <dbReference type="Proteomes" id="UP001224775"/>
    </source>
</evidence>
<dbReference type="PANTHER" id="PTHR11972">
    <property type="entry name" value="NADPH OXIDASE"/>
    <property type="match status" value="1"/>
</dbReference>
<feature type="region of interest" description="Disordered" evidence="3">
    <location>
        <begin position="632"/>
        <end position="657"/>
    </location>
</feature>
<feature type="transmembrane region" description="Helical" evidence="4">
    <location>
        <begin position="289"/>
        <end position="314"/>
    </location>
</feature>
<evidence type="ECO:0000256" key="1">
    <source>
        <dbReference type="ARBA" id="ARBA00022837"/>
    </source>
</evidence>
<dbReference type="AlphaFoldDB" id="A0AAD8XY15"/>
<feature type="compositionally biased region" description="Gly residues" evidence="3">
    <location>
        <begin position="102"/>
        <end position="112"/>
    </location>
</feature>
<dbReference type="EMBL" id="JATAAI010000032">
    <property type="protein sequence ID" value="KAK1735724.1"/>
    <property type="molecule type" value="Genomic_DNA"/>
</dbReference>
<dbReference type="Pfam" id="PF08022">
    <property type="entry name" value="FAD_binding_8"/>
    <property type="match status" value="1"/>
</dbReference>
<dbReference type="CDD" id="cd06186">
    <property type="entry name" value="NOX_Duox_like_FAD_NADP"/>
    <property type="match status" value="1"/>
</dbReference>
<dbReference type="InterPro" id="IPR018247">
    <property type="entry name" value="EF_Hand_1_Ca_BS"/>
</dbReference>
<keyword evidence="4" id="KW-0812">Transmembrane</keyword>
<keyword evidence="7" id="KW-1185">Reference proteome</keyword>
<evidence type="ECO:0000256" key="2">
    <source>
        <dbReference type="ARBA" id="ARBA00023002"/>
    </source>
</evidence>
<dbReference type="InterPro" id="IPR039261">
    <property type="entry name" value="FNR_nucleotide-bd"/>
</dbReference>
<accession>A0AAD8XY15</accession>
<evidence type="ECO:0000259" key="5">
    <source>
        <dbReference type="PROSITE" id="PS50222"/>
    </source>
</evidence>
<dbReference type="SUPFAM" id="SSF47473">
    <property type="entry name" value="EF-hand"/>
    <property type="match status" value="1"/>
</dbReference>
<dbReference type="EC" id="1.6.3.-" evidence="6"/>
<gene>
    <name evidence="6" type="ORF">QTG54_013430</name>
</gene>
<sequence>MASVLNGDSADGQMKNEDEEVAINRRVSFHHDGDGGSVAATSNRSATDSDLPIFSFEQQQQSQSQPSLVTTFAQRSVAAIRRRKPRKKKSRSRSALDNHESMGGGLGGGKRGGLSKTLSKRISLAEKYQIEQEQQNHKSSWIKWWHAVFFFSGISVLACLCQLFLSYPYGFMMTSAQIAEVGIASGCKGGLERCICPRVTICATDTLSIILLALARCSAFFDYPLYMMMFLSKCHNINNVCRRTVLREWIDFGDMHKVHRLFGIIVGIETMFHSFFHMLRWGLNADIDLLWITTTGISGLAAVMITPLICWPMAVPAIKERLAFEVRKGLHYLSIVWAIILLFHSKSRIYYLIGIPALMYLVDYLFGYFVRNSLIENAFFERYGENGVALHFLNPPNWDKKPKTSYVYVMCPWISKYQWHAFTIFPEPTKEDHTMLCIESSGDWTKELHRKIKVPCLRPLYVLGPYKSPFSDAAVTTSNAIAVASGIGITPTLSLVLNYAGKKRINVVWACRDPGLVEYILHKIDIGAITKKSYAFIFYTGTRELALPKDLPSNIFIFTGRPHLEHTITGIVTAIHSGDGLPEEIYEAQEKIANAPFQQRMKVALSRVVEIYNKDEMFEYAVEETEKAAAAAVAEDPVPESDGTIDTAPLDDSDPETAPLLFSPDEVSEGQVSLKGLDSMISEFLGGIGEYSRSDIEALFHEIDSDGSGFIDRDEFDDFIGMITTESMSLSSSQHELLSAMERSLDVRRSSIDSSVHRSTHNNILGNDTTIRYMQNLLKYSEGDNPLEDWSIFYCGGSSKIAQILREVTSKYNIDFAVEKFDW</sequence>
<feature type="compositionally biased region" description="Basic residues" evidence="3">
    <location>
        <begin position="80"/>
        <end position="92"/>
    </location>
</feature>
<evidence type="ECO:0000256" key="4">
    <source>
        <dbReference type="SAM" id="Phobius"/>
    </source>
</evidence>
<dbReference type="InterPro" id="IPR013112">
    <property type="entry name" value="FAD-bd_8"/>
</dbReference>
<dbReference type="PROSITE" id="PS50222">
    <property type="entry name" value="EF_HAND_2"/>
    <property type="match status" value="1"/>
</dbReference>
<feature type="region of interest" description="Disordered" evidence="3">
    <location>
        <begin position="1"/>
        <end position="45"/>
    </location>
</feature>
<name>A0AAD8XY15_9STRA</name>
<feature type="transmembrane region" description="Helical" evidence="4">
    <location>
        <begin position="261"/>
        <end position="283"/>
    </location>
</feature>
<dbReference type="PROSITE" id="PS00018">
    <property type="entry name" value="EF_HAND_1"/>
    <property type="match status" value="1"/>
</dbReference>
<dbReference type="Gene3D" id="1.10.238.10">
    <property type="entry name" value="EF-hand"/>
    <property type="match status" value="1"/>
</dbReference>
<dbReference type="InterPro" id="IPR002048">
    <property type="entry name" value="EF_hand_dom"/>
</dbReference>
<dbReference type="InterPro" id="IPR011992">
    <property type="entry name" value="EF-hand-dom_pair"/>
</dbReference>
<dbReference type="Proteomes" id="UP001224775">
    <property type="component" value="Unassembled WGS sequence"/>
</dbReference>
<feature type="transmembrane region" description="Helical" evidence="4">
    <location>
        <begin position="144"/>
        <end position="165"/>
    </location>
</feature>
<dbReference type="GO" id="GO:0005509">
    <property type="term" value="F:calcium ion binding"/>
    <property type="evidence" value="ECO:0007669"/>
    <property type="project" value="InterPro"/>
</dbReference>
<dbReference type="SUPFAM" id="SSF52343">
    <property type="entry name" value="Ferredoxin reductase-like, C-terminal NADP-linked domain"/>
    <property type="match status" value="1"/>
</dbReference>
<dbReference type="GO" id="GO:0016491">
    <property type="term" value="F:oxidoreductase activity"/>
    <property type="evidence" value="ECO:0007669"/>
    <property type="project" value="UniProtKB-KW"/>
</dbReference>
<comment type="caution">
    <text evidence="6">The sequence shown here is derived from an EMBL/GenBank/DDBJ whole genome shotgun (WGS) entry which is preliminary data.</text>
</comment>
<keyword evidence="4" id="KW-1133">Transmembrane helix</keyword>
<feature type="domain" description="EF-hand" evidence="5">
    <location>
        <begin position="691"/>
        <end position="726"/>
    </location>
</feature>
<feature type="region of interest" description="Disordered" evidence="3">
    <location>
        <begin position="75"/>
        <end position="114"/>
    </location>
</feature>
<dbReference type="Gene3D" id="3.40.50.80">
    <property type="entry name" value="Nucleotide-binding domain of ferredoxin-NADP reductase (FNR) module"/>
    <property type="match status" value="1"/>
</dbReference>
<feature type="transmembrane region" description="Helical" evidence="4">
    <location>
        <begin position="349"/>
        <end position="370"/>
    </location>
</feature>
<evidence type="ECO:0000313" key="6">
    <source>
        <dbReference type="EMBL" id="KAK1735724.1"/>
    </source>
</evidence>
<reference evidence="6" key="1">
    <citation type="submission" date="2023-06" db="EMBL/GenBank/DDBJ databases">
        <title>Survivors Of The Sea: Transcriptome response of Skeletonema marinoi to long-term dormancy.</title>
        <authorList>
            <person name="Pinder M.I.M."/>
            <person name="Kourtchenko O."/>
            <person name="Robertson E.K."/>
            <person name="Larsson T."/>
            <person name="Maumus F."/>
            <person name="Osuna-Cruz C.M."/>
            <person name="Vancaester E."/>
            <person name="Stenow R."/>
            <person name="Vandepoele K."/>
            <person name="Ploug H."/>
            <person name="Bruchert V."/>
            <person name="Godhe A."/>
            <person name="Topel M."/>
        </authorList>
    </citation>
    <scope>NUCLEOTIDE SEQUENCE</scope>
    <source>
        <strain evidence="6">R05AC</strain>
    </source>
</reference>
<dbReference type="PANTHER" id="PTHR11972:SF153">
    <property type="entry name" value="SUPEROXIDE-GENERATING NADPH OXIDASE HEAVY CHAIN SUBUNIT A"/>
    <property type="match status" value="1"/>
</dbReference>
<protein>
    <submittedName>
        <fullName evidence="6">NADPH oxidase</fullName>
        <ecNumber evidence="6">1.6.3.-</ecNumber>
    </submittedName>
</protein>
<keyword evidence="2 6" id="KW-0560">Oxidoreductase</keyword>
<dbReference type="SMART" id="SM00054">
    <property type="entry name" value="EFh"/>
    <property type="match status" value="1"/>
</dbReference>
<keyword evidence="1" id="KW-0106">Calcium</keyword>
<proteinExistence type="predicted"/>
<feature type="transmembrane region" description="Helical" evidence="4">
    <location>
        <begin position="207"/>
        <end position="226"/>
    </location>
</feature>
<dbReference type="CDD" id="cd00051">
    <property type="entry name" value="EFh"/>
    <property type="match status" value="1"/>
</dbReference>
<evidence type="ECO:0000256" key="3">
    <source>
        <dbReference type="SAM" id="MobiDB-lite"/>
    </source>
</evidence>
<keyword evidence="4" id="KW-0472">Membrane</keyword>
<dbReference type="GO" id="GO:0005886">
    <property type="term" value="C:plasma membrane"/>
    <property type="evidence" value="ECO:0007669"/>
    <property type="project" value="TreeGrafter"/>
</dbReference>
<dbReference type="InterPro" id="IPR050369">
    <property type="entry name" value="RBOH/FRE"/>
</dbReference>
<organism evidence="6 7">
    <name type="scientific">Skeletonema marinoi</name>
    <dbReference type="NCBI Taxonomy" id="267567"/>
    <lineage>
        <taxon>Eukaryota</taxon>
        <taxon>Sar</taxon>
        <taxon>Stramenopiles</taxon>
        <taxon>Ochrophyta</taxon>
        <taxon>Bacillariophyta</taxon>
        <taxon>Coscinodiscophyceae</taxon>
        <taxon>Thalassiosirophycidae</taxon>
        <taxon>Thalassiosirales</taxon>
        <taxon>Skeletonemataceae</taxon>
        <taxon>Skeletonema</taxon>
        <taxon>Skeletonema marinoi-dohrnii complex</taxon>
    </lineage>
</organism>